<keyword evidence="3" id="KW-1185">Reference proteome</keyword>
<evidence type="ECO:0000313" key="2">
    <source>
        <dbReference type="EMBL" id="GAA1966579.1"/>
    </source>
</evidence>
<dbReference type="CDD" id="cd00093">
    <property type="entry name" value="HTH_XRE"/>
    <property type="match status" value="1"/>
</dbReference>
<name>A0ABN2RBR8_9PSEU</name>
<organism evidence="2 3">
    <name type="scientific">Amycolatopsis minnesotensis</name>
    <dbReference type="NCBI Taxonomy" id="337894"/>
    <lineage>
        <taxon>Bacteria</taxon>
        <taxon>Bacillati</taxon>
        <taxon>Actinomycetota</taxon>
        <taxon>Actinomycetes</taxon>
        <taxon>Pseudonocardiales</taxon>
        <taxon>Pseudonocardiaceae</taxon>
        <taxon>Amycolatopsis</taxon>
    </lineage>
</organism>
<dbReference type="Pfam" id="PF01381">
    <property type="entry name" value="HTH_3"/>
    <property type="match status" value="1"/>
</dbReference>
<dbReference type="RefSeq" id="WP_344421695.1">
    <property type="nucleotide sequence ID" value="NZ_BAAANN010000017.1"/>
</dbReference>
<dbReference type="SUPFAM" id="SSF47413">
    <property type="entry name" value="lambda repressor-like DNA-binding domains"/>
    <property type="match status" value="1"/>
</dbReference>
<gene>
    <name evidence="2" type="ORF">GCM10009754_43830</name>
</gene>
<dbReference type="InterPro" id="IPR001387">
    <property type="entry name" value="Cro/C1-type_HTH"/>
</dbReference>
<reference evidence="2 3" key="1">
    <citation type="journal article" date="2019" name="Int. J. Syst. Evol. Microbiol.">
        <title>The Global Catalogue of Microorganisms (GCM) 10K type strain sequencing project: providing services to taxonomists for standard genome sequencing and annotation.</title>
        <authorList>
            <consortium name="The Broad Institute Genomics Platform"/>
            <consortium name="The Broad Institute Genome Sequencing Center for Infectious Disease"/>
            <person name="Wu L."/>
            <person name="Ma J."/>
        </authorList>
    </citation>
    <scope>NUCLEOTIDE SEQUENCE [LARGE SCALE GENOMIC DNA]</scope>
    <source>
        <strain evidence="2 3">JCM 14545</strain>
    </source>
</reference>
<evidence type="ECO:0000259" key="1">
    <source>
        <dbReference type="PROSITE" id="PS50943"/>
    </source>
</evidence>
<evidence type="ECO:0000313" key="3">
    <source>
        <dbReference type="Proteomes" id="UP001501116"/>
    </source>
</evidence>
<proteinExistence type="predicted"/>
<dbReference type="Proteomes" id="UP001501116">
    <property type="component" value="Unassembled WGS sequence"/>
</dbReference>
<comment type="caution">
    <text evidence="2">The sequence shown here is derived from an EMBL/GenBank/DDBJ whole genome shotgun (WGS) entry which is preliminary data.</text>
</comment>
<dbReference type="Gene3D" id="1.10.260.40">
    <property type="entry name" value="lambda repressor-like DNA-binding domains"/>
    <property type="match status" value="1"/>
</dbReference>
<dbReference type="SMART" id="SM00530">
    <property type="entry name" value="HTH_XRE"/>
    <property type="match status" value="1"/>
</dbReference>
<sequence length="145" mass="16418">MALCWGLEGATVDESETRGPVFAEKLRRLFDSVRREDGQKHAKAEVAEAVGVSRGYMYELLNGKYDPGYALVVKLAEYFEVDLEYFANSEKSRELNRQYELLAKLGENQVNRLATRASQLSPEGLRSVLEFMDFQAERDRGDADG</sequence>
<dbReference type="PROSITE" id="PS50943">
    <property type="entry name" value="HTH_CROC1"/>
    <property type="match status" value="1"/>
</dbReference>
<feature type="domain" description="HTH cro/C1-type" evidence="1">
    <location>
        <begin position="44"/>
        <end position="86"/>
    </location>
</feature>
<accession>A0ABN2RBR8</accession>
<dbReference type="InterPro" id="IPR010982">
    <property type="entry name" value="Lambda_DNA-bd_dom_sf"/>
</dbReference>
<dbReference type="EMBL" id="BAAANN010000017">
    <property type="protein sequence ID" value="GAA1966579.1"/>
    <property type="molecule type" value="Genomic_DNA"/>
</dbReference>
<protein>
    <recommendedName>
        <fullName evidence="1">HTH cro/C1-type domain-containing protein</fullName>
    </recommendedName>
</protein>